<dbReference type="AlphaFoldDB" id="A0A3P8WJB3"/>
<keyword evidence="12" id="KW-1185">Reference proteome</keyword>
<dbReference type="Proteomes" id="UP000265120">
    <property type="component" value="Chromosome 4"/>
</dbReference>
<dbReference type="InterPro" id="IPR000169">
    <property type="entry name" value="Pept_cys_AS"/>
</dbReference>
<keyword evidence="3" id="KW-0479">Metal-binding</keyword>
<proteinExistence type="inferred from homology"/>
<evidence type="ECO:0000256" key="1">
    <source>
        <dbReference type="ARBA" id="ARBA00007623"/>
    </source>
</evidence>
<reference evidence="11 12" key="1">
    <citation type="journal article" date="2014" name="Nat. Genet.">
        <title>Whole-genome sequence of a flatfish provides insights into ZW sex chromosome evolution and adaptation to a benthic lifestyle.</title>
        <authorList>
            <person name="Chen S."/>
            <person name="Zhang G."/>
            <person name="Shao C."/>
            <person name="Huang Q."/>
            <person name="Liu G."/>
            <person name="Zhang P."/>
            <person name="Song W."/>
            <person name="An N."/>
            <person name="Chalopin D."/>
            <person name="Volff J.N."/>
            <person name="Hong Y."/>
            <person name="Li Q."/>
            <person name="Sha Z."/>
            <person name="Zhou H."/>
            <person name="Xie M."/>
            <person name="Yu Q."/>
            <person name="Liu Y."/>
            <person name="Xiang H."/>
            <person name="Wang N."/>
            <person name="Wu K."/>
            <person name="Yang C."/>
            <person name="Zhou Q."/>
            <person name="Liao X."/>
            <person name="Yang L."/>
            <person name="Hu Q."/>
            <person name="Zhang J."/>
            <person name="Meng L."/>
            <person name="Jin L."/>
            <person name="Tian Y."/>
            <person name="Lian J."/>
            <person name="Yang J."/>
            <person name="Miao G."/>
            <person name="Liu S."/>
            <person name="Liang Z."/>
            <person name="Yan F."/>
            <person name="Li Y."/>
            <person name="Sun B."/>
            <person name="Zhang H."/>
            <person name="Zhang J."/>
            <person name="Zhu Y."/>
            <person name="Du M."/>
            <person name="Zhao Y."/>
            <person name="Schartl M."/>
            <person name="Tang Q."/>
            <person name="Wang J."/>
        </authorList>
    </citation>
    <scope>NUCLEOTIDE SEQUENCE</scope>
</reference>
<evidence type="ECO:0000259" key="9">
    <source>
        <dbReference type="PROSITE" id="PS50203"/>
    </source>
</evidence>
<dbReference type="Gene3D" id="2.60.120.380">
    <property type="match status" value="1"/>
</dbReference>
<dbReference type="Gene3D" id="3.90.70.10">
    <property type="entry name" value="Cysteine proteinases"/>
    <property type="match status" value="1"/>
</dbReference>
<keyword evidence="6" id="KW-0106">Calcium</keyword>
<reference evidence="11" key="3">
    <citation type="submission" date="2025-09" db="UniProtKB">
        <authorList>
            <consortium name="Ensembl"/>
        </authorList>
    </citation>
    <scope>IDENTIFICATION</scope>
</reference>
<dbReference type="InterPro" id="IPR001300">
    <property type="entry name" value="Peptidase_C2_calpain_cat"/>
</dbReference>
<evidence type="ECO:0000256" key="2">
    <source>
        <dbReference type="ARBA" id="ARBA00022670"/>
    </source>
</evidence>
<dbReference type="InterPro" id="IPR038765">
    <property type="entry name" value="Papain-like_cys_pep_sf"/>
</dbReference>
<evidence type="ECO:0000259" key="10">
    <source>
        <dbReference type="PROSITE" id="PS50222"/>
    </source>
</evidence>
<evidence type="ECO:0000256" key="6">
    <source>
        <dbReference type="ARBA" id="ARBA00022837"/>
    </source>
</evidence>
<comment type="similarity">
    <text evidence="1">Belongs to the peptidase C2 family.</text>
</comment>
<evidence type="ECO:0000256" key="8">
    <source>
        <dbReference type="PROSITE-ProRule" id="PRU00239"/>
    </source>
</evidence>
<reference evidence="11" key="2">
    <citation type="submission" date="2025-08" db="UniProtKB">
        <authorList>
            <consortium name="Ensembl"/>
        </authorList>
    </citation>
    <scope>IDENTIFICATION</scope>
</reference>
<dbReference type="GO" id="GO:0005509">
    <property type="term" value="F:calcium ion binding"/>
    <property type="evidence" value="ECO:0007669"/>
    <property type="project" value="InterPro"/>
</dbReference>
<dbReference type="InterPro" id="IPR033883">
    <property type="entry name" value="C2_III"/>
</dbReference>
<dbReference type="PANTHER" id="PTHR10183:SF393">
    <property type="entry name" value="CALPAIN-LIKE ISOFORM X1"/>
    <property type="match status" value="1"/>
</dbReference>
<dbReference type="CDD" id="cd00044">
    <property type="entry name" value="CysPc"/>
    <property type="match status" value="1"/>
</dbReference>
<dbReference type="SMART" id="SM00720">
    <property type="entry name" value="calpain_III"/>
    <property type="match status" value="1"/>
</dbReference>
<feature type="domain" description="EF-hand" evidence="10">
    <location>
        <begin position="603"/>
        <end position="633"/>
    </location>
</feature>
<keyword evidence="4 8" id="KW-0378">Hydrolase</keyword>
<dbReference type="PROSITE" id="PS00018">
    <property type="entry name" value="EF_HAND_1"/>
    <property type="match status" value="1"/>
</dbReference>
<dbReference type="Gene3D" id="1.10.238.10">
    <property type="entry name" value="EF-hand"/>
    <property type="match status" value="1"/>
</dbReference>
<dbReference type="GO" id="GO:0043066">
    <property type="term" value="P:negative regulation of apoptotic process"/>
    <property type="evidence" value="ECO:0007669"/>
    <property type="project" value="TreeGrafter"/>
</dbReference>
<dbReference type="PROSITE" id="PS00139">
    <property type="entry name" value="THIOL_PROTEASE_CYS"/>
    <property type="match status" value="1"/>
</dbReference>
<dbReference type="SUPFAM" id="SSF54001">
    <property type="entry name" value="Cysteine proteinases"/>
    <property type="match status" value="1"/>
</dbReference>
<dbReference type="InterPro" id="IPR036213">
    <property type="entry name" value="Calpain_III_sf"/>
</dbReference>
<dbReference type="Pfam" id="PF00648">
    <property type="entry name" value="Peptidase_C2"/>
    <property type="match status" value="1"/>
</dbReference>
<dbReference type="PROSITE" id="PS50203">
    <property type="entry name" value="CALPAIN_CAT"/>
    <property type="match status" value="1"/>
</dbReference>
<evidence type="ECO:0000313" key="12">
    <source>
        <dbReference type="Proteomes" id="UP000265120"/>
    </source>
</evidence>
<protein>
    <submittedName>
        <fullName evidence="11">Calpain 12</fullName>
    </submittedName>
</protein>
<keyword evidence="5 8" id="KW-0788">Thiol protease</keyword>
<dbReference type="FunFam" id="3.90.70.10:FF:000001">
    <property type="entry name" value="Calpain-1 catalytic subunit"/>
    <property type="match status" value="1"/>
</dbReference>
<dbReference type="PRINTS" id="PR00704">
    <property type="entry name" value="CALPAIN"/>
</dbReference>
<dbReference type="PROSITE" id="PS50222">
    <property type="entry name" value="EF_HAND_2"/>
    <property type="match status" value="1"/>
</dbReference>
<dbReference type="SUPFAM" id="SSF47473">
    <property type="entry name" value="EF-hand"/>
    <property type="match status" value="1"/>
</dbReference>
<keyword evidence="2 8" id="KW-0645">Protease</keyword>
<dbReference type="GO" id="GO:0006508">
    <property type="term" value="P:proteolysis"/>
    <property type="evidence" value="ECO:0007669"/>
    <property type="project" value="UniProtKB-KW"/>
</dbReference>
<dbReference type="FunFam" id="2.60.120.380:FF:000011">
    <property type="entry name" value="Calpain 12"/>
    <property type="match status" value="1"/>
</dbReference>
<evidence type="ECO:0000256" key="3">
    <source>
        <dbReference type="ARBA" id="ARBA00022723"/>
    </source>
</evidence>
<dbReference type="Ensembl" id="ENSCSET00000026925.1">
    <property type="protein sequence ID" value="ENSCSEP00000026572.1"/>
    <property type="gene ID" value="ENSCSEG00000016961.1"/>
</dbReference>
<evidence type="ECO:0000313" key="11">
    <source>
        <dbReference type="Ensembl" id="ENSCSEP00000026572.1"/>
    </source>
</evidence>
<dbReference type="Pfam" id="PF01067">
    <property type="entry name" value="Calpain_III"/>
    <property type="match status" value="1"/>
</dbReference>
<dbReference type="InterPro" id="IPR022684">
    <property type="entry name" value="Calpain_cysteine_protease"/>
</dbReference>
<evidence type="ECO:0000256" key="5">
    <source>
        <dbReference type="ARBA" id="ARBA00022807"/>
    </source>
</evidence>
<accession>A0A3P8WJB3</accession>
<dbReference type="InterPro" id="IPR022682">
    <property type="entry name" value="Calpain_domain_III"/>
</dbReference>
<evidence type="ECO:0000256" key="4">
    <source>
        <dbReference type="ARBA" id="ARBA00022801"/>
    </source>
</evidence>
<dbReference type="SMART" id="SM00230">
    <property type="entry name" value="CysPc"/>
    <property type="match status" value="1"/>
</dbReference>
<dbReference type="GO" id="GO:0005737">
    <property type="term" value="C:cytoplasm"/>
    <property type="evidence" value="ECO:0007669"/>
    <property type="project" value="TreeGrafter"/>
</dbReference>
<dbReference type="SUPFAM" id="SSF49758">
    <property type="entry name" value="Calpain large subunit, middle domain (domain III)"/>
    <property type="match status" value="2"/>
</dbReference>
<sequence length="701" mass="79095">LSEVKLIPPPLGSIENPIKSKDQDFLSLLEECLKSGQLFSDPTFPAEQGSIGLTGLDPTRPDNEIKWQRPKEISKNAVFVEGTTGTTDICQGQLGNCWLLAALSCLTMHPQLFVKVVPPDQSMSERYAGIFRFRFWQYGEWVEVVVDDRLPVREGRLLFSYSRSRNEFWSALVEKAYAKLTGSYGSLKGGNISEGMEDFTGGIAYSVEISSHTPRVLWRSLTRALSRGSLLSCFIQACSYKEVGQVSGDGLIKGHAYAITDTDMVNNASTEILLLKLRNPWGFIEYQGPWSDKAKEWDAVDKAEQERLELKKMEDGEFWISAEDFSKLFNVVELCNVNPDSLDEVAESSSPSTQAAWSITEHEGAWVPGSSAGGSRRYNKTFWKNPQFQLILKERDLDEVEDSEDDDGTEDDDEVEDETLTMTLEKKQREQKQKQKAKKCTVLVEVLQKDRRRKDKIHFLYIAFHIYKLQGLCLSRNFFMTNRPVGRSGKYQPKRGVWRKLHLDPGNYVILASTYRPNQQGDFFVRIFSKTGNTLGFASALMKFKPIFSAPSLMPACFGLILGLDKDCQLPVETCRQLIFAEDVSFCSCNDPLSSVIHCCRLCQSLFFQFDEDSSGTMSPFELSTALEAAGMKCDGKVIQLLSERFSAGQRNMPFHTFVSCFTRLPMFDAETNEEVKNAGINAVSIQVQIFNDFPLNLVTF</sequence>
<evidence type="ECO:0000256" key="7">
    <source>
        <dbReference type="PIRSR" id="PIRSR622684-1"/>
    </source>
</evidence>
<feature type="active site" evidence="7 8">
    <location>
        <position position="97"/>
    </location>
</feature>
<dbReference type="InterPro" id="IPR011992">
    <property type="entry name" value="EF-hand-dom_pair"/>
</dbReference>
<dbReference type="GeneTree" id="ENSGT00940000166395"/>
<feature type="active site" evidence="7 8">
    <location>
        <position position="255"/>
    </location>
</feature>
<dbReference type="CDD" id="cd00214">
    <property type="entry name" value="Calpain_III"/>
    <property type="match status" value="1"/>
</dbReference>
<dbReference type="InterPro" id="IPR018247">
    <property type="entry name" value="EF_Hand_1_Ca_BS"/>
</dbReference>
<dbReference type="PANTHER" id="PTHR10183">
    <property type="entry name" value="CALPAIN"/>
    <property type="match status" value="1"/>
</dbReference>
<dbReference type="GO" id="GO:0004198">
    <property type="term" value="F:calcium-dependent cysteine-type endopeptidase activity"/>
    <property type="evidence" value="ECO:0007669"/>
    <property type="project" value="InterPro"/>
</dbReference>
<name>A0A3P8WJB3_CYNSE</name>
<feature type="active site" evidence="7 8">
    <location>
        <position position="279"/>
    </location>
</feature>
<dbReference type="InterPro" id="IPR022683">
    <property type="entry name" value="Calpain_III"/>
</dbReference>
<dbReference type="InterPro" id="IPR002048">
    <property type="entry name" value="EF_hand_dom"/>
</dbReference>
<organism evidence="11 12">
    <name type="scientific">Cynoglossus semilaevis</name>
    <name type="common">Tongue sole</name>
    <dbReference type="NCBI Taxonomy" id="244447"/>
    <lineage>
        <taxon>Eukaryota</taxon>
        <taxon>Metazoa</taxon>
        <taxon>Chordata</taxon>
        <taxon>Craniata</taxon>
        <taxon>Vertebrata</taxon>
        <taxon>Euteleostomi</taxon>
        <taxon>Actinopterygii</taxon>
        <taxon>Neopterygii</taxon>
        <taxon>Teleostei</taxon>
        <taxon>Neoteleostei</taxon>
        <taxon>Acanthomorphata</taxon>
        <taxon>Carangaria</taxon>
        <taxon>Pleuronectiformes</taxon>
        <taxon>Pleuronectoidei</taxon>
        <taxon>Cynoglossidae</taxon>
        <taxon>Cynoglossinae</taxon>
        <taxon>Cynoglossus</taxon>
    </lineage>
</organism>
<feature type="domain" description="Calpain catalytic" evidence="9">
    <location>
        <begin position="38"/>
        <end position="338"/>
    </location>
</feature>